<name>A0ABU9CBD8_9BURK</name>
<evidence type="ECO:0000313" key="2">
    <source>
        <dbReference type="Proteomes" id="UP001365405"/>
    </source>
</evidence>
<dbReference type="EMBL" id="JBBUTH010000001">
    <property type="protein sequence ID" value="MEK8049184.1"/>
    <property type="molecule type" value="Genomic_DNA"/>
</dbReference>
<sequence>MKPRIAIVVQRYGRDINGGAELHARLLANALGTRYQVDVLTSRAHDYQTWAPELPAGEEWIDGVRVLRFDHPARNRRDKRHLPLRHKLRWVLRRWIERPGRPLAARPSGRDTPDGLAYLRGAGPTMDGLMDHLRQHGGDYAALIFFTARFHPAAMGVLLHPQRSLLLPTLHHEKTMVLPHFHRVFRAPHRILWNTPAEAEAAQRLYGDDLAPGVLCGVGITVRDTPDAVEAAARAQRFDALAAQHGIRSPYLVYVGRVDTSKGCDRLFAHFAALRATQPAGQALQLLVCGQWFMPRPTHPDIVATGFVSEADRDLLIARAEALVIPSQHESLSMVLLEALAEGCAVIVNRRCEVLLRHVHDSGVGEAFDDSASFNAAVQRTLARDAATRTDQAARGRRYVRERYDWQRIVERIGEAIDSIPRA</sequence>
<dbReference type="SUPFAM" id="SSF53756">
    <property type="entry name" value="UDP-Glycosyltransferase/glycogen phosphorylase"/>
    <property type="match status" value="1"/>
</dbReference>
<gene>
    <name evidence="1" type="ORF">AACH10_02930</name>
</gene>
<dbReference type="PANTHER" id="PTHR12526">
    <property type="entry name" value="GLYCOSYLTRANSFERASE"/>
    <property type="match status" value="1"/>
</dbReference>
<dbReference type="RefSeq" id="WP_341408854.1">
    <property type="nucleotide sequence ID" value="NZ_JBBUTH010000001.1"/>
</dbReference>
<organism evidence="1 2">
    <name type="scientific">Pseudaquabacterium inlustre</name>
    <dbReference type="NCBI Taxonomy" id="2984192"/>
    <lineage>
        <taxon>Bacteria</taxon>
        <taxon>Pseudomonadati</taxon>
        <taxon>Pseudomonadota</taxon>
        <taxon>Betaproteobacteria</taxon>
        <taxon>Burkholderiales</taxon>
        <taxon>Sphaerotilaceae</taxon>
        <taxon>Pseudaquabacterium</taxon>
    </lineage>
</organism>
<dbReference type="GO" id="GO:0016757">
    <property type="term" value="F:glycosyltransferase activity"/>
    <property type="evidence" value="ECO:0007669"/>
    <property type="project" value="UniProtKB-KW"/>
</dbReference>
<dbReference type="Gene3D" id="3.40.50.2000">
    <property type="entry name" value="Glycogen Phosphorylase B"/>
    <property type="match status" value="3"/>
</dbReference>
<proteinExistence type="predicted"/>
<dbReference type="Pfam" id="PF13692">
    <property type="entry name" value="Glyco_trans_1_4"/>
    <property type="match status" value="1"/>
</dbReference>
<keyword evidence="1" id="KW-0808">Transferase</keyword>
<dbReference type="CDD" id="cd03801">
    <property type="entry name" value="GT4_PimA-like"/>
    <property type="match status" value="1"/>
</dbReference>
<reference evidence="1 2" key="1">
    <citation type="submission" date="2024-04" db="EMBL/GenBank/DDBJ databases">
        <title>Novel species of the genus Ideonella isolated from streams.</title>
        <authorList>
            <person name="Lu H."/>
        </authorList>
    </citation>
    <scope>NUCLEOTIDE SEQUENCE [LARGE SCALE GENOMIC DNA]</scope>
    <source>
        <strain evidence="1 2">DXS22W</strain>
    </source>
</reference>
<evidence type="ECO:0000313" key="1">
    <source>
        <dbReference type="EMBL" id="MEK8049184.1"/>
    </source>
</evidence>
<keyword evidence="1" id="KW-0328">Glycosyltransferase</keyword>
<accession>A0ABU9CBD8</accession>
<dbReference type="PANTHER" id="PTHR12526:SF638">
    <property type="entry name" value="SPORE COAT PROTEIN SA"/>
    <property type="match status" value="1"/>
</dbReference>
<keyword evidence="2" id="KW-1185">Reference proteome</keyword>
<dbReference type="EC" id="2.4.-.-" evidence="1"/>
<comment type="caution">
    <text evidence="1">The sequence shown here is derived from an EMBL/GenBank/DDBJ whole genome shotgun (WGS) entry which is preliminary data.</text>
</comment>
<dbReference type="Proteomes" id="UP001365405">
    <property type="component" value="Unassembled WGS sequence"/>
</dbReference>
<protein>
    <submittedName>
        <fullName evidence="1">Glycosyltransferase family 4 protein</fullName>
        <ecNumber evidence="1">2.4.-.-</ecNumber>
    </submittedName>
</protein>